<protein>
    <submittedName>
        <fullName evidence="2">Metallopeptidase toxin 4</fullName>
    </submittedName>
</protein>
<feature type="domain" description="Tox-MPTase4" evidence="1">
    <location>
        <begin position="447"/>
        <end position="531"/>
    </location>
</feature>
<sequence length="556" mass="65003">MGYWKYEIVHDYNATKLIKEFGEEDLKLKNSIGTEDDEIDFIMYAEKDDHTISLGRVLLIKMSDAMVKYHHEYKGTEDLSKYWAKYIYEQCKSNKTFWFTEDEIAGAFLESVKRQTKLISNVSALDIENFIKKITESISYSFRKDERFSREQWDPTLKSDEYLFEEPEKAINYFIQKCDSLKKTLKKVKDQLEILKSFTILGKEVKIQTLDDIIKGIDEQIKSVEEFKKWLIEKRDDIKLTIPFLCGVWNGLVEFVAGFLDIALLAINITVSDLAGGETNLEFLEIREGVEEALGAVLKDPAKVFKDAIEGIKNYKNSRYDDPKLNEYQIQHNEGEDLILAIDIIVTIVTIIKGIAKLAQLLSNFTKWIDEVLARGGKGVLKVEEALQEAKRTKKLIGIVEYEILNPNLLKKYIDDAIKICKERGINLEIKMIDSTHPRFNEPDYLGGFRITNEKNKVILSLRPECPKITWHHERKHLEDFLELGWKKYSNISKTTPWKHEESVWNYILKNRNKWSEPELVDAYEYVKNYHTERFQKFPKINEMEDLGKKLGLIKK</sequence>
<evidence type="ECO:0000313" key="2">
    <source>
        <dbReference type="EMBL" id="SEM47279.1"/>
    </source>
</evidence>
<dbReference type="RefSeq" id="WP_089999620.1">
    <property type="nucleotide sequence ID" value="NZ_FOBV01000003.1"/>
</dbReference>
<keyword evidence="3" id="KW-1185">Reference proteome</keyword>
<dbReference type="Proteomes" id="UP000199450">
    <property type="component" value="Unassembled WGS sequence"/>
</dbReference>
<dbReference type="Pfam" id="PF15640">
    <property type="entry name" value="Tox-MPTase4"/>
    <property type="match status" value="1"/>
</dbReference>
<dbReference type="AlphaFoldDB" id="A0A1H7YQ10"/>
<organism evidence="2 3">
    <name type="scientific">Chryseobacterium taichungense</name>
    <dbReference type="NCBI Taxonomy" id="295069"/>
    <lineage>
        <taxon>Bacteria</taxon>
        <taxon>Pseudomonadati</taxon>
        <taxon>Bacteroidota</taxon>
        <taxon>Flavobacteriia</taxon>
        <taxon>Flavobacteriales</taxon>
        <taxon>Weeksellaceae</taxon>
        <taxon>Chryseobacterium group</taxon>
        <taxon>Chryseobacterium</taxon>
    </lineage>
</organism>
<dbReference type="STRING" id="295069.SAMN05421856_103417"/>
<gene>
    <name evidence="2" type="ORF">SAMN05421856_103417</name>
</gene>
<dbReference type="InterPro" id="IPR028912">
    <property type="entry name" value="Tox-MPTase4_dom"/>
</dbReference>
<evidence type="ECO:0000313" key="3">
    <source>
        <dbReference type="Proteomes" id="UP000199450"/>
    </source>
</evidence>
<reference evidence="3" key="1">
    <citation type="submission" date="2016-10" db="EMBL/GenBank/DDBJ databases">
        <authorList>
            <person name="Varghese N."/>
            <person name="Submissions S."/>
        </authorList>
    </citation>
    <scope>NUCLEOTIDE SEQUENCE [LARGE SCALE GENOMIC DNA]</scope>
    <source>
        <strain evidence="3">DSM 17453</strain>
    </source>
</reference>
<evidence type="ECO:0000259" key="1">
    <source>
        <dbReference type="Pfam" id="PF15640"/>
    </source>
</evidence>
<accession>A0A1H7YQ10</accession>
<dbReference type="EMBL" id="FOBV01000003">
    <property type="protein sequence ID" value="SEM47279.1"/>
    <property type="molecule type" value="Genomic_DNA"/>
</dbReference>
<dbReference type="OrthoDB" id="1214782at2"/>
<proteinExistence type="predicted"/>
<name>A0A1H7YQ10_9FLAO</name>